<evidence type="ECO:0000313" key="3">
    <source>
        <dbReference type="Ensembl" id="ENSSSUP00005008019.1"/>
    </source>
</evidence>
<name>A0A673TG76_SURSU</name>
<reference evidence="3 4" key="1">
    <citation type="submission" date="2019-05" db="EMBL/GenBank/DDBJ databases">
        <title>A Chromosome-scale Meerkat (S. suricatta) Genome Assembly.</title>
        <authorList>
            <person name="Dudchenko O."/>
            <person name="Lieberman Aiden E."/>
            <person name="Tung J."/>
            <person name="Barreiro L.B."/>
            <person name="Clutton-Brock T.H."/>
        </authorList>
    </citation>
    <scope>NUCLEOTIDE SEQUENCE [LARGE SCALE GENOMIC DNA]</scope>
</reference>
<organism evidence="3 4">
    <name type="scientific">Suricata suricatta</name>
    <name type="common">Meerkat</name>
    <dbReference type="NCBI Taxonomy" id="37032"/>
    <lineage>
        <taxon>Eukaryota</taxon>
        <taxon>Metazoa</taxon>
        <taxon>Chordata</taxon>
        <taxon>Craniata</taxon>
        <taxon>Vertebrata</taxon>
        <taxon>Euteleostomi</taxon>
        <taxon>Mammalia</taxon>
        <taxon>Eutheria</taxon>
        <taxon>Laurasiatheria</taxon>
        <taxon>Carnivora</taxon>
        <taxon>Feliformia</taxon>
        <taxon>Herpestidae</taxon>
        <taxon>Suricata</taxon>
    </lineage>
</organism>
<feature type="compositionally biased region" description="Polar residues" evidence="1">
    <location>
        <begin position="88"/>
        <end position="107"/>
    </location>
</feature>
<keyword evidence="4" id="KW-1185">Reference proteome</keyword>
<dbReference type="OMA" id="GEREKNY"/>
<proteinExistence type="predicted"/>
<protein>
    <submittedName>
        <fullName evidence="3">Uncharacterized protein</fullName>
    </submittedName>
</protein>
<dbReference type="AlphaFoldDB" id="A0A673TG76"/>
<evidence type="ECO:0000313" key="4">
    <source>
        <dbReference type="Proteomes" id="UP000472268"/>
    </source>
</evidence>
<keyword evidence="2" id="KW-0472">Membrane</keyword>
<evidence type="ECO:0000256" key="1">
    <source>
        <dbReference type="SAM" id="MobiDB-lite"/>
    </source>
</evidence>
<keyword evidence="2" id="KW-0812">Transmembrane</keyword>
<sequence length="107" mass="11928">MLANMIIFMVDLTLALAIFVMFYTVYLIATAGIFISALFYIVRRMNKNCDVSKGGIWLLISSSATGKPFASTMVQDRSRMHSVHFPNWKQTPGSELSAESQIRGTNS</sequence>
<reference evidence="3" key="3">
    <citation type="submission" date="2025-09" db="UniProtKB">
        <authorList>
            <consortium name="Ensembl"/>
        </authorList>
    </citation>
    <scope>IDENTIFICATION</scope>
</reference>
<evidence type="ECO:0000256" key="2">
    <source>
        <dbReference type="SAM" id="Phobius"/>
    </source>
</evidence>
<feature type="region of interest" description="Disordered" evidence="1">
    <location>
        <begin position="85"/>
        <end position="107"/>
    </location>
</feature>
<dbReference type="Ensembl" id="ENSSSUT00005009244.1">
    <property type="protein sequence ID" value="ENSSSUP00005008019.1"/>
    <property type="gene ID" value="ENSSSUG00005005201.1"/>
</dbReference>
<feature type="transmembrane region" description="Helical" evidence="2">
    <location>
        <begin position="12"/>
        <end position="42"/>
    </location>
</feature>
<reference evidence="3" key="2">
    <citation type="submission" date="2025-08" db="UniProtKB">
        <authorList>
            <consortium name="Ensembl"/>
        </authorList>
    </citation>
    <scope>IDENTIFICATION</scope>
</reference>
<accession>A0A673TG76</accession>
<dbReference type="Proteomes" id="UP000472268">
    <property type="component" value="Chromosome 12"/>
</dbReference>
<keyword evidence="2" id="KW-1133">Transmembrane helix</keyword>